<dbReference type="RefSeq" id="WP_176964737.1">
    <property type="nucleotide sequence ID" value="NZ_CP058215.1"/>
</dbReference>
<feature type="region of interest" description="Disordered" evidence="1">
    <location>
        <begin position="172"/>
        <end position="199"/>
    </location>
</feature>
<protein>
    <recommendedName>
        <fullName evidence="4">DUF835 domain-containing protein</fullName>
    </recommendedName>
</protein>
<evidence type="ECO:0008006" key="4">
    <source>
        <dbReference type="Google" id="ProtNLM"/>
    </source>
</evidence>
<dbReference type="EMBL" id="CP058215">
    <property type="protein sequence ID" value="QLC49681.1"/>
    <property type="molecule type" value="Genomic_DNA"/>
</dbReference>
<dbReference type="Proteomes" id="UP000509594">
    <property type="component" value="Chromosome"/>
</dbReference>
<name>A0A7D5I4K6_9EURY</name>
<dbReference type="AlphaFoldDB" id="A0A7D5I4K6"/>
<organism evidence="2 3">
    <name type="scientific">Methanolobus zinderi</name>
    <dbReference type="NCBI Taxonomy" id="536044"/>
    <lineage>
        <taxon>Archaea</taxon>
        <taxon>Methanobacteriati</taxon>
        <taxon>Methanobacteriota</taxon>
        <taxon>Stenosarchaea group</taxon>
        <taxon>Methanomicrobia</taxon>
        <taxon>Methanosarcinales</taxon>
        <taxon>Methanosarcinaceae</taxon>
        <taxon>Methanolobus</taxon>
    </lineage>
</organism>
<dbReference type="KEGG" id="mzi:HWN40_05160"/>
<dbReference type="OrthoDB" id="125036at2157"/>
<proteinExistence type="predicted"/>
<dbReference type="GeneID" id="55821041"/>
<gene>
    <name evidence="2" type="ORF">HWN40_05160</name>
</gene>
<sequence length="224" mass="25908">MNAGKEVQLSRDFLRTLEGKSSLFLYGKAEIPASMGDLITDYCNFFDGSVLHLYWSESPDMITGPVDCQITQFSISRNLTSSMIKLERLLADKSSLIIFDSLDELSLELGRKTCSRFLSVLLRKGREQNRTIISFYREDLNTLDHDSEQYITRSFDEVFRISDSSIYSQDKNLQDPEMSLSRENSSKEDMNTEMEKIKDIFRLTPEEKEELDKIAGDRVREYSI</sequence>
<feature type="compositionally biased region" description="Basic and acidic residues" evidence="1">
    <location>
        <begin position="184"/>
        <end position="199"/>
    </location>
</feature>
<evidence type="ECO:0000256" key="1">
    <source>
        <dbReference type="SAM" id="MobiDB-lite"/>
    </source>
</evidence>
<evidence type="ECO:0000313" key="2">
    <source>
        <dbReference type="EMBL" id="QLC49681.1"/>
    </source>
</evidence>
<accession>A0A7D5I4K6</accession>
<keyword evidence="3" id="KW-1185">Reference proteome</keyword>
<reference evidence="2 3" key="1">
    <citation type="submission" date="2020-06" db="EMBL/GenBank/DDBJ databases">
        <title>Methanolobus halotolerans sp. nov., isolated from a saline lake Tus in Siberia.</title>
        <authorList>
            <person name="Shen Y."/>
            <person name="Chen S.-C."/>
            <person name="Lai M.-C."/>
            <person name="Huang H.-H."/>
            <person name="Chiu H.-H."/>
            <person name="Tang S.-L."/>
            <person name="Rogozin D.Y."/>
            <person name="Degermendzhy A.G."/>
        </authorList>
    </citation>
    <scope>NUCLEOTIDE SEQUENCE [LARGE SCALE GENOMIC DNA]</scope>
    <source>
        <strain evidence="2 3">DSM 21339</strain>
    </source>
</reference>
<evidence type="ECO:0000313" key="3">
    <source>
        <dbReference type="Proteomes" id="UP000509594"/>
    </source>
</evidence>